<gene>
    <name evidence="1" type="ORF">A3841_08770</name>
</gene>
<dbReference type="EMBL" id="LVWA01000002">
    <property type="protein sequence ID" value="OKL42080.1"/>
    <property type="molecule type" value="Genomic_DNA"/>
</dbReference>
<dbReference type="OrthoDB" id="1093513at2"/>
<name>A0A1Q5PIP2_9BACT</name>
<protein>
    <recommendedName>
        <fullName evidence="3">DUF1788 domain-containing protein</fullName>
    </recommendedName>
</protein>
<dbReference type="STRING" id="1797110.A3841_08770"/>
<comment type="caution">
    <text evidence="1">The sequence shown here is derived from an EMBL/GenBank/DDBJ whole genome shotgun (WGS) entry which is preliminary data.</text>
</comment>
<dbReference type="Proteomes" id="UP000186551">
    <property type="component" value="Unassembled WGS sequence"/>
</dbReference>
<sequence>MNSVAEGFEHLYKVISSSDFLEMKSLGGEIPFFISPHEAKDQVEVDKAIKGLRNKLENHGIPVLEINLYDLAMMIINRELGQGEIFELEKEMDKDEFKEALQSILDINEVLMPAIRQLIASSGAKVYFLTGIGLVFPFIRSHNILNNLQNVAKDAPTVAFFPGKYNGYSLELFGLLKDDNYYRAFNIDNYKLKA</sequence>
<dbReference type="AlphaFoldDB" id="A0A1Q5PIP2"/>
<proteinExistence type="predicted"/>
<accession>A0A1Q5PIP2</accession>
<keyword evidence="2" id="KW-1185">Reference proteome</keyword>
<evidence type="ECO:0000313" key="1">
    <source>
        <dbReference type="EMBL" id="OKL42080.1"/>
    </source>
</evidence>
<organism evidence="1 2">
    <name type="scientific">Pontibacter flavimaris</name>
    <dbReference type="NCBI Taxonomy" id="1797110"/>
    <lineage>
        <taxon>Bacteria</taxon>
        <taxon>Pseudomonadati</taxon>
        <taxon>Bacteroidota</taxon>
        <taxon>Cytophagia</taxon>
        <taxon>Cytophagales</taxon>
        <taxon>Hymenobacteraceae</taxon>
        <taxon>Pontibacter</taxon>
    </lineage>
</organism>
<evidence type="ECO:0000313" key="2">
    <source>
        <dbReference type="Proteomes" id="UP000186551"/>
    </source>
</evidence>
<dbReference type="InterPro" id="IPR014858">
    <property type="entry name" value="BrxB"/>
</dbReference>
<evidence type="ECO:0008006" key="3">
    <source>
        <dbReference type="Google" id="ProtNLM"/>
    </source>
</evidence>
<reference evidence="1 2" key="1">
    <citation type="submission" date="2016-03" db="EMBL/GenBank/DDBJ databases">
        <title>Genome sequence of Pontibacter sp. nov., of the family cytophagaceae, isolated from marine sediment of the Yellow Sea, China.</title>
        <authorList>
            <person name="Zhang G."/>
            <person name="Zhang R."/>
        </authorList>
    </citation>
    <scope>NUCLEOTIDE SEQUENCE [LARGE SCALE GENOMIC DNA]</scope>
    <source>
        <strain evidence="1 2">S10-8</strain>
    </source>
</reference>
<dbReference type="Pfam" id="PF08747">
    <property type="entry name" value="BrxB"/>
    <property type="match status" value="1"/>
</dbReference>
<dbReference type="RefSeq" id="WP_073850521.1">
    <property type="nucleotide sequence ID" value="NZ_LVWA01000002.1"/>
</dbReference>